<gene>
    <name evidence="1" type="ORF">E0Z10_g7393</name>
</gene>
<dbReference type="OrthoDB" id="674604at2759"/>
<dbReference type="STRING" id="37992.A0A4Z0YQR3"/>
<organism evidence="1 2">
    <name type="scientific">Xylaria hypoxylon</name>
    <dbReference type="NCBI Taxonomy" id="37992"/>
    <lineage>
        <taxon>Eukaryota</taxon>
        <taxon>Fungi</taxon>
        <taxon>Dikarya</taxon>
        <taxon>Ascomycota</taxon>
        <taxon>Pezizomycotina</taxon>
        <taxon>Sordariomycetes</taxon>
        <taxon>Xylariomycetidae</taxon>
        <taxon>Xylariales</taxon>
        <taxon>Xylariaceae</taxon>
        <taxon>Xylaria</taxon>
    </lineage>
</organism>
<protein>
    <submittedName>
        <fullName evidence="1">Uncharacterized protein</fullName>
    </submittedName>
</protein>
<accession>A0A4Z0YQR3</accession>
<proteinExistence type="predicted"/>
<dbReference type="Proteomes" id="UP000297716">
    <property type="component" value="Unassembled WGS sequence"/>
</dbReference>
<reference evidence="1 2" key="1">
    <citation type="submission" date="2019-03" db="EMBL/GenBank/DDBJ databases">
        <title>Draft genome sequence of Xylaria hypoxylon DSM 108379, a ubiquitous saprotrophic-parasitic fungi on hardwood.</title>
        <authorList>
            <person name="Buettner E."/>
            <person name="Leonhardt S."/>
            <person name="Gebauer A.M."/>
            <person name="Liers C."/>
            <person name="Hofrichter M."/>
            <person name="Kellner H."/>
        </authorList>
    </citation>
    <scope>NUCLEOTIDE SEQUENCE [LARGE SCALE GENOMIC DNA]</scope>
    <source>
        <strain evidence="1 2">DSM 108379</strain>
    </source>
</reference>
<evidence type="ECO:0000313" key="2">
    <source>
        <dbReference type="Proteomes" id="UP000297716"/>
    </source>
</evidence>
<dbReference type="SUPFAM" id="SSF69318">
    <property type="entry name" value="Integrin alpha N-terminal domain"/>
    <property type="match status" value="1"/>
</dbReference>
<dbReference type="AlphaFoldDB" id="A0A4Z0YQR3"/>
<evidence type="ECO:0000313" key="1">
    <source>
        <dbReference type="EMBL" id="TGJ81370.1"/>
    </source>
</evidence>
<dbReference type="InterPro" id="IPR028994">
    <property type="entry name" value="Integrin_alpha_N"/>
</dbReference>
<keyword evidence="2" id="KW-1185">Reference proteome</keyword>
<comment type="caution">
    <text evidence="1">The sequence shown here is derived from an EMBL/GenBank/DDBJ whole genome shotgun (WGS) entry which is preliminary data.</text>
</comment>
<sequence length="284" mass="31080">MPRFYNRIVAERSSFGCEDNGVWQLIDATGDGYPDLAFIKTKNTGHGLVEVFIKGASTQYKGDLYAINTTFPEEDGGVYLLAPSKTGGLPDLVYIKTDRTPSGCVEVHIASGASLYKTRTYDIVKIFPNQDHHSGFWSVYDYSGDGSLDVVYIKTKNPDSNRVEVYVALGKSNYTQMFKSSSDFGSNDKEGFWSFAPYSSPRAADLVWIKNDNTGTKQVEVHVATQSSSYHERSYEGGSSFGQQQPNGVWSLIACAPNGVVDLAYIKTQDTGGIVEVHVASGLP</sequence>
<name>A0A4Z0YQR3_9PEZI</name>
<dbReference type="EMBL" id="SKBN01000172">
    <property type="protein sequence ID" value="TGJ81370.1"/>
    <property type="molecule type" value="Genomic_DNA"/>
</dbReference>